<dbReference type="Gene3D" id="3.10.450.50">
    <property type="match status" value="1"/>
</dbReference>
<feature type="compositionally biased region" description="Gly residues" evidence="3">
    <location>
        <begin position="577"/>
        <end position="593"/>
    </location>
</feature>
<keyword evidence="7" id="KW-1185">Reference proteome</keyword>
<organism evidence="6 7">
    <name type="scientific">Punica granatum</name>
    <name type="common">Pomegranate</name>
    <dbReference type="NCBI Taxonomy" id="22663"/>
    <lineage>
        <taxon>Eukaryota</taxon>
        <taxon>Viridiplantae</taxon>
        <taxon>Streptophyta</taxon>
        <taxon>Embryophyta</taxon>
        <taxon>Tracheophyta</taxon>
        <taxon>Spermatophyta</taxon>
        <taxon>Magnoliopsida</taxon>
        <taxon>eudicotyledons</taxon>
        <taxon>Gunneridae</taxon>
        <taxon>Pentapetalae</taxon>
        <taxon>rosids</taxon>
        <taxon>malvids</taxon>
        <taxon>Myrtales</taxon>
        <taxon>Lythraceae</taxon>
        <taxon>Punica</taxon>
    </lineage>
</organism>
<feature type="compositionally biased region" description="Pro residues" evidence="3">
    <location>
        <begin position="296"/>
        <end position="307"/>
    </location>
</feature>
<dbReference type="GO" id="GO:0003729">
    <property type="term" value="F:mRNA binding"/>
    <property type="evidence" value="ECO:0007669"/>
    <property type="project" value="TreeGrafter"/>
</dbReference>
<gene>
    <name evidence="6" type="ORF">CRG98_001555</name>
</gene>
<feature type="region of interest" description="Disordered" evidence="3">
    <location>
        <begin position="383"/>
        <end position="430"/>
    </location>
</feature>
<feature type="compositionally biased region" description="Polar residues" evidence="3">
    <location>
        <begin position="386"/>
        <end position="398"/>
    </location>
</feature>
<dbReference type="EMBL" id="PGOL01000065">
    <property type="protein sequence ID" value="PKI77935.1"/>
    <property type="molecule type" value="Genomic_DNA"/>
</dbReference>
<dbReference type="InterPro" id="IPR000504">
    <property type="entry name" value="RRM_dom"/>
</dbReference>
<evidence type="ECO:0000313" key="7">
    <source>
        <dbReference type="Proteomes" id="UP000233551"/>
    </source>
</evidence>
<evidence type="ECO:0000259" key="4">
    <source>
        <dbReference type="PROSITE" id="PS50102"/>
    </source>
</evidence>
<dbReference type="SUPFAM" id="SSF54427">
    <property type="entry name" value="NTF2-like"/>
    <property type="match status" value="1"/>
</dbReference>
<keyword evidence="1 2" id="KW-0694">RNA-binding</keyword>
<evidence type="ECO:0000256" key="2">
    <source>
        <dbReference type="PROSITE-ProRule" id="PRU00176"/>
    </source>
</evidence>
<evidence type="ECO:0000256" key="1">
    <source>
        <dbReference type="ARBA" id="ARBA00022884"/>
    </source>
</evidence>
<dbReference type="PANTHER" id="PTHR10693">
    <property type="entry name" value="RAS GTPASE-ACTIVATING PROTEIN-BINDING PROTEIN"/>
    <property type="match status" value="1"/>
</dbReference>
<reference evidence="6 7" key="1">
    <citation type="submission" date="2017-11" db="EMBL/GenBank/DDBJ databases">
        <title>De-novo sequencing of pomegranate (Punica granatum L.) genome.</title>
        <authorList>
            <person name="Akparov Z."/>
            <person name="Amiraslanov A."/>
            <person name="Hajiyeva S."/>
            <person name="Abbasov M."/>
            <person name="Kaur K."/>
            <person name="Hamwieh A."/>
            <person name="Solovyev V."/>
            <person name="Salamov A."/>
            <person name="Braich B."/>
            <person name="Kosarev P."/>
            <person name="Mahmoud A."/>
            <person name="Hajiyev E."/>
            <person name="Babayeva S."/>
            <person name="Izzatullayeva V."/>
            <person name="Mammadov A."/>
            <person name="Mammadov A."/>
            <person name="Sharifova S."/>
            <person name="Ojaghi J."/>
            <person name="Eynullazada K."/>
            <person name="Bayramov B."/>
            <person name="Abdulazimova A."/>
            <person name="Shahmuradov I."/>
        </authorList>
    </citation>
    <scope>NUCLEOTIDE SEQUENCE [LARGE SCALE GENOMIC DNA]</scope>
    <source>
        <strain evidence="7">cv. AG2017</strain>
        <tissue evidence="6">Leaf</tissue>
    </source>
</reference>
<feature type="region of interest" description="Disordered" evidence="3">
    <location>
        <begin position="512"/>
        <end position="593"/>
    </location>
</feature>
<dbReference type="SUPFAM" id="SSF54928">
    <property type="entry name" value="RNA-binding domain, RBD"/>
    <property type="match status" value="1"/>
</dbReference>
<feature type="region of interest" description="Disordered" evidence="3">
    <location>
        <begin position="280"/>
        <end position="363"/>
    </location>
</feature>
<evidence type="ECO:0000259" key="5">
    <source>
        <dbReference type="PROSITE" id="PS50177"/>
    </source>
</evidence>
<dbReference type="CDD" id="cd00590">
    <property type="entry name" value="RRM_SF"/>
    <property type="match status" value="1"/>
</dbReference>
<dbReference type="PROSITE" id="PS50102">
    <property type="entry name" value="RRM"/>
    <property type="match status" value="1"/>
</dbReference>
<dbReference type="InterPro" id="IPR035979">
    <property type="entry name" value="RBD_domain_sf"/>
</dbReference>
<feature type="compositionally biased region" description="Gly residues" evidence="3">
    <location>
        <begin position="532"/>
        <end position="542"/>
    </location>
</feature>
<dbReference type="CDD" id="cd00780">
    <property type="entry name" value="NTF2"/>
    <property type="match status" value="1"/>
</dbReference>
<name>A0A2I0LB96_PUNGR</name>
<dbReference type="Proteomes" id="UP000233551">
    <property type="component" value="Unassembled WGS sequence"/>
</dbReference>
<dbReference type="InterPro" id="IPR002075">
    <property type="entry name" value="NTF2_dom"/>
</dbReference>
<dbReference type="GO" id="GO:0005829">
    <property type="term" value="C:cytosol"/>
    <property type="evidence" value="ECO:0007669"/>
    <property type="project" value="TreeGrafter"/>
</dbReference>
<comment type="caution">
    <text evidence="6">The sequence shown here is derived from an EMBL/GenBank/DDBJ whole genome shotgun (WGS) entry which is preliminary data.</text>
</comment>
<feature type="domain" description="RRM" evidence="4">
    <location>
        <begin position="430"/>
        <end position="518"/>
    </location>
</feature>
<proteinExistence type="predicted"/>
<dbReference type="InterPro" id="IPR039539">
    <property type="entry name" value="Ras_GTPase_bind_prot"/>
</dbReference>
<dbReference type="Pfam" id="PF00076">
    <property type="entry name" value="RRM_1"/>
    <property type="match status" value="1"/>
</dbReference>
<dbReference type="Gene3D" id="3.30.70.330">
    <property type="match status" value="1"/>
</dbReference>
<sequence length="593" mass="64133">MGCYKGKVRMGEPFRSPLSPNEVDRGSSAFGNLARRKRWLKGLSRLGPPPPPVSLFSRPLVSLFEQRNIGVGSPPFPLDTTPHHLLFDSLSLSVPPKAKEKVQIYPSLRPQITDRRQYIRVYNIDSTVMHDTDNVTDTMAMQEAGTTSAPTARVVGNAFVEQYYHILHQSPGLVHRFYQDSSLLSRPDAGGEMTTVTTTQAINEKILSLNYEDFTAEIKTADAQESHGRGVIVLVTGCLTGKDGVRRNFTQTFFLAPQEKGYFVLNDVFRYLGENESEPINPIPSNGISDSIPAPASTPEPEPPTAPDQPAVEPATSFEEEDLSNGPEICDLTGNEESVVEDEAVEPQTLSLDTAPANEEDAPKKSYASILKVMQGNVVPHKVHAPSSTAKASPTKDTPQLLAKPPAPAPSGPSIDVVPESSTAPEGEGHSIYVKNLPYDATFELLEEVFKKFGPIKAEGIQVRSTKQGSCFGFVEFENQGSMQSALEASPILIGDRLALVEEKRANNRVMSSGRGRFSSGRGGFRNENFRGRGGFGGGRGYGRSEFRSHGEFSARPRAPMGRGGEGYQRGAYQNGSGRGGRGGGGNRGPIPA</sequence>
<dbReference type="InterPro" id="IPR012677">
    <property type="entry name" value="Nucleotide-bd_a/b_plait_sf"/>
</dbReference>
<dbReference type="FunFam" id="3.10.450.50:FF:000003">
    <property type="entry name" value="Nuclear transport factor 2 family protein"/>
    <property type="match status" value="1"/>
</dbReference>
<dbReference type="SMART" id="SM00360">
    <property type="entry name" value="RRM"/>
    <property type="match status" value="1"/>
</dbReference>
<evidence type="ECO:0000313" key="6">
    <source>
        <dbReference type="EMBL" id="PKI77935.1"/>
    </source>
</evidence>
<dbReference type="Pfam" id="PF02136">
    <property type="entry name" value="NTF2"/>
    <property type="match status" value="1"/>
</dbReference>
<feature type="compositionally biased region" description="Basic and acidic residues" evidence="3">
    <location>
        <begin position="543"/>
        <end position="555"/>
    </location>
</feature>
<dbReference type="STRING" id="22663.A0A2I0LB96"/>
<dbReference type="GO" id="GO:1990904">
    <property type="term" value="C:ribonucleoprotein complex"/>
    <property type="evidence" value="ECO:0007669"/>
    <property type="project" value="TreeGrafter"/>
</dbReference>
<dbReference type="InterPro" id="IPR018222">
    <property type="entry name" value="Nuclear_transport_factor_2_euk"/>
</dbReference>
<protein>
    <submittedName>
        <fullName evidence="6">Uncharacterized protein</fullName>
    </submittedName>
</protein>
<accession>A0A2I0LB96</accession>
<dbReference type="PANTHER" id="PTHR10693:SF75">
    <property type="entry name" value="NUCLEAR TRANSPORT FACTOR 2"/>
    <property type="match status" value="1"/>
</dbReference>
<feature type="domain" description="NTF2" evidence="5">
    <location>
        <begin position="155"/>
        <end position="271"/>
    </location>
</feature>
<dbReference type="InterPro" id="IPR032710">
    <property type="entry name" value="NTF2-like_dom_sf"/>
</dbReference>
<dbReference type="AlphaFoldDB" id="A0A2I0LB96"/>
<evidence type="ECO:0000256" key="3">
    <source>
        <dbReference type="SAM" id="MobiDB-lite"/>
    </source>
</evidence>
<dbReference type="PROSITE" id="PS50177">
    <property type="entry name" value="NTF2_DOMAIN"/>
    <property type="match status" value="1"/>
</dbReference>